<feature type="transmembrane region" description="Helical" evidence="1">
    <location>
        <begin position="168"/>
        <end position="191"/>
    </location>
</feature>
<dbReference type="EMBL" id="JAPMLT010000004">
    <property type="protein sequence ID" value="MCX7570319.1"/>
    <property type="molecule type" value="Genomic_DNA"/>
</dbReference>
<dbReference type="Proteomes" id="UP001208017">
    <property type="component" value="Unassembled WGS sequence"/>
</dbReference>
<keyword evidence="1" id="KW-0472">Membrane</keyword>
<keyword evidence="3" id="KW-0378">Hydrolase</keyword>
<gene>
    <name evidence="3" type="ORF">OS242_10120</name>
</gene>
<feature type="transmembrane region" description="Helical" evidence="1">
    <location>
        <begin position="79"/>
        <end position="96"/>
    </location>
</feature>
<sequence length="343" mass="37231">METRTSRRALRLLLFWGSAGIGLLVIDLIFIQTNLSLPSGTPASPPPFALTVAQTLNLLLLAFPALGFYTLAKGRVTTKAPFVLGGATLLAAWLSGGGSLPALLQGAVYGLGVLGIAQLFYGGRAPSTGQAYRSDLYTTATPAQPDLSSAVDGPLRLRALLASPVRILAGYGAFGVHLGIGLLFLWIATWFGATGDDSTLRDRIAASPWPWLLPLVIGLTAAIFEELVFRKWLSTFLCRFTRSTVVIAFLSSSLWSLTHLQYSVSPWYLRIVEIALFAGPVSYWLYKRYGLTAAILGHFLYNAFLVCCAIVQTQGLQSAWVFLTLLLPLLFLLHRDFRPAPPK</sequence>
<protein>
    <submittedName>
        <fullName evidence="3">CPBP family intramembrane metalloprotease</fullName>
    </submittedName>
</protein>
<name>A0ABT3X6F0_9BACL</name>
<feature type="transmembrane region" description="Helical" evidence="1">
    <location>
        <begin position="318"/>
        <end position="334"/>
    </location>
</feature>
<feature type="transmembrane region" description="Helical" evidence="1">
    <location>
        <begin position="102"/>
        <end position="121"/>
    </location>
</feature>
<feature type="transmembrane region" description="Helical" evidence="1">
    <location>
        <begin position="293"/>
        <end position="312"/>
    </location>
</feature>
<evidence type="ECO:0000313" key="3">
    <source>
        <dbReference type="EMBL" id="MCX7570319.1"/>
    </source>
</evidence>
<keyword evidence="3" id="KW-0482">Metalloprotease</keyword>
<organism evidence="3 4">
    <name type="scientific">Tumebacillus lacus</name>
    <dbReference type="NCBI Taxonomy" id="2995335"/>
    <lineage>
        <taxon>Bacteria</taxon>
        <taxon>Bacillati</taxon>
        <taxon>Bacillota</taxon>
        <taxon>Bacilli</taxon>
        <taxon>Bacillales</taxon>
        <taxon>Alicyclobacillaceae</taxon>
        <taxon>Tumebacillus</taxon>
    </lineage>
</organism>
<keyword evidence="1" id="KW-1133">Transmembrane helix</keyword>
<keyword evidence="3" id="KW-0645">Protease</keyword>
<dbReference type="Pfam" id="PF02517">
    <property type="entry name" value="Rce1-like"/>
    <property type="match status" value="1"/>
</dbReference>
<feature type="transmembrane region" description="Helical" evidence="1">
    <location>
        <begin position="12"/>
        <end position="31"/>
    </location>
</feature>
<feature type="domain" description="CAAX prenyl protease 2/Lysostaphin resistance protein A-like" evidence="2">
    <location>
        <begin position="208"/>
        <end position="304"/>
    </location>
</feature>
<feature type="transmembrane region" description="Helical" evidence="1">
    <location>
        <begin position="211"/>
        <end position="229"/>
    </location>
</feature>
<accession>A0ABT3X6F0</accession>
<proteinExistence type="predicted"/>
<evidence type="ECO:0000256" key="1">
    <source>
        <dbReference type="SAM" id="Phobius"/>
    </source>
</evidence>
<reference evidence="3 4" key="1">
    <citation type="submission" date="2022-11" db="EMBL/GenBank/DDBJ databases">
        <title>Study of microbial diversity in lake waters.</title>
        <authorList>
            <person name="Zhang J."/>
        </authorList>
    </citation>
    <scope>NUCLEOTIDE SEQUENCE [LARGE SCALE GENOMIC DNA]</scope>
    <source>
        <strain evidence="3 4">DT12</strain>
    </source>
</reference>
<keyword evidence="4" id="KW-1185">Reference proteome</keyword>
<evidence type="ECO:0000313" key="4">
    <source>
        <dbReference type="Proteomes" id="UP001208017"/>
    </source>
</evidence>
<feature type="transmembrane region" description="Helical" evidence="1">
    <location>
        <begin position="236"/>
        <end position="255"/>
    </location>
</feature>
<dbReference type="InterPro" id="IPR003675">
    <property type="entry name" value="Rce1/LyrA-like_dom"/>
</dbReference>
<dbReference type="GO" id="GO:0008237">
    <property type="term" value="F:metallopeptidase activity"/>
    <property type="evidence" value="ECO:0007669"/>
    <property type="project" value="UniProtKB-KW"/>
</dbReference>
<feature type="transmembrane region" description="Helical" evidence="1">
    <location>
        <begin position="51"/>
        <end position="72"/>
    </location>
</feature>
<dbReference type="RefSeq" id="WP_267151566.1">
    <property type="nucleotide sequence ID" value="NZ_JAPMLT010000004.1"/>
</dbReference>
<evidence type="ECO:0000259" key="2">
    <source>
        <dbReference type="Pfam" id="PF02517"/>
    </source>
</evidence>
<keyword evidence="1" id="KW-0812">Transmembrane</keyword>
<comment type="caution">
    <text evidence="3">The sequence shown here is derived from an EMBL/GenBank/DDBJ whole genome shotgun (WGS) entry which is preliminary data.</text>
</comment>